<feature type="transmembrane region" description="Helical" evidence="1">
    <location>
        <begin position="65"/>
        <end position="85"/>
    </location>
</feature>
<dbReference type="Proteomes" id="UP000308114">
    <property type="component" value="Unassembled WGS sequence"/>
</dbReference>
<evidence type="ECO:0000313" key="3">
    <source>
        <dbReference type="Proteomes" id="UP000308114"/>
    </source>
</evidence>
<keyword evidence="1" id="KW-0472">Membrane</keyword>
<comment type="caution">
    <text evidence="2">The sequence shown here is derived from an EMBL/GenBank/DDBJ whole genome shotgun (WGS) entry which is preliminary data.</text>
</comment>
<evidence type="ECO:0000256" key="1">
    <source>
        <dbReference type="SAM" id="Phobius"/>
    </source>
</evidence>
<dbReference type="RefSeq" id="WP_137061856.1">
    <property type="nucleotide sequence ID" value="NZ_PNXQ01000012.1"/>
</dbReference>
<name>A0A4U2PWH2_9BACL</name>
<sequence length="186" mass="21711">MRTNRRSFINVLIALLPTLCMFYLLIKLFPYTGLGRVIMLPFIFMINAVLIGLTAFLIRKFYSAFYIIILLVVVLLTLRIPVSLYPQEFSPSIPQQINDSIAAINDYDHSLPADLEKPSFNTYRTGAKEKYVVALYKYRYDIPLDGSFHLYNNDSDEDTIWSLEDIPAKLYPHHKLMWQYLENSQK</sequence>
<proteinExistence type="predicted"/>
<protein>
    <submittedName>
        <fullName evidence="2">Uncharacterized protein</fullName>
    </submittedName>
</protein>
<accession>A0A4U2PWH2</accession>
<organism evidence="2 3">
    <name type="scientific">Paenibacillus terrae</name>
    <dbReference type="NCBI Taxonomy" id="159743"/>
    <lineage>
        <taxon>Bacteria</taxon>
        <taxon>Bacillati</taxon>
        <taxon>Bacillota</taxon>
        <taxon>Bacilli</taxon>
        <taxon>Bacillales</taxon>
        <taxon>Paenibacillaceae</taxon>
        <taxon>Paenibacillus</taxon>
    </lineage>
</organism>
<keyword evidence="1" id="KW-1133">Transmembrane helix</keyword>
<feature type="transmembrane region" description="Helical" evidence="1">
    <location>
        <begin position="7"/>
        <end position="26"/>
    </location>
</feature>
<feature type="transmembrane region" description="Helical" evidence="1">
    <location>
        <begin position="38"/>
        <end position="58"/>
    </location>
</feature>
<reference evidence="2 3" key="1">
    <citation type="submission" date="2018-01" db="EMBL/GenBank/DDBJ databases">
        <title>Bacillales members from the olive rhizosphere are effective biological control agents against Verticillium dahliae.</title>
        <authorList>
            <person name="Gomez-Lama C."/>
            <person name="Legarda G."/>
            <person name="Ruano-Rosa D."/>
            <person name="Pizarro-Tobias P."/>
            <person name="Valverde-Corredor A."/>
            <person name="Niqui J.L."/>
            <person name="Trivino J.C."/>
            <person name="Roca A."/>
            <person name="Mercado-Blanco J."/>
        </authorList>
    </citation>
    <scope>NUCLEOTIDE SEQUENCE [LARGE SCALE GENOMIC DNA]</scope>
    <source>
        <strain evidence="2 3">PIC167</strain>
    </source>
</reference>
<evidence type="ECO:0000313" key="2">
    <source>
        <dbReference type="EMBL" id="TKH44003.1"/>
    </source>
</evidence>
<keyword evidence="1" id="KW-0812">Transmembrane</keyword>
<dbReference type="AlphaFoldDB" id="A0A4U2PWH2"/>
<dbReference type="EMBL" id="PNXQ01000012">
    <property type="protein sequence ID" value="TKH44003.1"/>
    <property type="molecule type" value="Genomic_DNA"/>
</dbReference>
<gene>
    <name evidence="2" type="ORF">C1I60_11665</name>
</gene>